<dbReference type="Gene3D" id="3.40.50.300">
    <property type="entry name" value="P-loop containing nucleotide triphosphate hydrolases"/>
    <property type="match status" value="1"/>
</dbReference>
<organism evidence="1">
    <name type="scientific">freshwater metagenome</name>
    <dbReference type="NCBI Taxonomy" id="449393"/>
    <lineage>
        <taxon>unclassified sequences</taxon>
        <taxon>metagenomes</taxon>
        <taxon>ecological metagenomes</taxon>
    </lineage>
</organism>
<reference evidence="1" key="1">
    <citation type="submission" date="2020-05" db="EMBL/GenBank/DDBJ databases">
        <authorList>
            <person name="Chiriac C."/>
            <person name="Salcher M."/>
            <person name="Ghai R."/>
            <person name="Kavagutti S V."/>
        </authorList>
    </citation>
    <scope>NUCLEOTIDE SEQUENCE</scope>
</reference>
<accession>A0A6J6N1I7</accession>
<dbReference type="PANTHER" id="PTHR11649">
    <property type="entry name" value="MSS1/TRME-RELATED GTP-BINDING PROTEIN"/>
    <property type="match status" value="1"/>
</dbReference>
<name>A0A6J6N1I7_9ZZZZ</name>
<dbReference type="EMBL" id="CAEZXM010000003">
    <property type="protein sequence ID" value="CAB4678423.1"/>
    <property type="molecule type" value="Genomic_DNA"/>
</dbReference>
<dbReference type="AlphaFoldDB" id="A0A6J6N1I7"/>
<evidence type="ECO:0000313" key="1">
    <source>
        <dbReference type="EMBL" id="CAB4678423.1"/>
    </source>
</evidence>
<dbReference type="InterPro" id="IPR027417">
    <property type="entry name" value="P-loop_NTPase"/>
</dbReference>
<proteinExistence type="predicted"/>
<sequence length="100" mass="11340">MIEGYLLHRDCLQMVMVLVDGEIGPTKLDVQMLDWLRSNEIPHQVIATKSDKVKSSKKPKRRIELSEGCNLEPGDIVWVSASKGIGIDRLQDLIWSWLAP</sequence>
<protein>
    <submittedName>
        <fullName evidence="1">Unannotated protein</fullName>
    </submittedName>
</protein>
<dbReference type="PANTHER" id="PTHR11649:SF13">
    <property type="entry name" value="ENGB-TYPE G DOMAIN-CONTAINING PROTEIN"/>
    <property type="match status" value="1"/>
</dbReference>
<gene>
    <name evidence="1" type="ORF">UFOPK2366_00034</name>
</gene>
<dbReference type="SUPFAM" id="SSF52540">
    <property type="entry name" value="P-loop containing nucleoside triphosphate hydrolases"/>
    <property type="match status" value="1"/>
</dbReference>